<evidence type="ECO:0000313" key="3">
    <source>
        <dbReference type="EMBL" id="HIT84563.1"/>
    </source>
</evidence>
<dbReference type="SUPFAM" id="SSF55874">
    <property type="entry name" value="ATPase domain of HSP90 chaperone/DNA topoisomerase II/histidine kinase"/>
    <property type="match status" value="1"/>
</dbReference>
<evidence type="ECO:0000313" key="4">
    <source>
        <dbReference type="Proteomes" id="UP000824165"/>
    </source>
</evidence>
<feature type="transmembrane region" description="Helical" evidence="1">
    <location>
        <begin position="210"/>
        <end position="232"/>
    </location>
</feature>
<evidence type="ECO:0000259" key="2">
    <source>
        <dbReference type="Pfam" id="PF14501"/>
    </source>
</evidence>
<feature type="transmembrane region" description="Helical" evidence="1">
    <location>
        <begin position="101"/>
        <end position="122"/>
    </location>
</feature>
<keyword evidence="3" id="KW-0808">Transferase</keyword>
<keyword evidence="1" id="KW-0812">Transmembrane</keyword>
<organism evidence="3 4">
    <name type="scientific">Candidatus Ornithomonoglobus intestinigallinarum</name>
    <dbReference type="NCBI Taxonomy" id="2840894"/>
    <lineage>
        <taxon>Bacteria</taxon>
        <taxon>Bacillati</taxon>
        <taxon>Bacillota</taxon>
        <taxon>Clostridia</taxon>
        <taxon>Candidatus Ornithomonoglobus</taxon>
    </lineage>
</organism>
<dbReference type="GO" id="GO:0016301">
    <property type="term" value="F:kinase activity"/>
    <property type="evidence" value="ECO:0007669"/>
    <property type="project" value="UniProtKB-KW"/>
</dbReference>
<feature type="domain" description="Sensor histidine kinase NatK-like C-terminal" evidence="2">
    <location>
        <begin position="352"/>
        <end position="450"/>
    </location>
</feature>
<feature type="transmembrane region" description="Helical" evidence="1">
    <location>
        <begin position="12"/>
        <end position="29"/>
    </location>
</feature>
<dbReference type="Gene3D" id="3.30.565.10">
    <property type="entry name" value="Histidine kinase-like ATPase, C-terminal domain"/>
    <property type="match status" value="1"/>
</dbReference>
<feature type="transmembrane region" description="Helical" evidence="1">
    <location>
        <begin position="179"/>
        <end position="198"/>
    </location>
</feature>
<dbReference type="PANTHER" id="PTHR40448">
    <property type="entry name" value="TWO-COMPONENT SENSOR HISTIDINE KINASE"/>
    <property type="match status" value="1"/>
</dbReference>
<dbReference type="GO" id="GO:0042802">
    <property type="term" value="F:identical protein binding"/>
    <property type="evidence" value="ECO:0007669"/>
    <property type="project" value="TreeGrafter"/>
</dbReference>
<keyword evidence="3" id="KW-0418">Kinase</keyword>
<name>A0A9D1H1J3_9FIRM</name>
<dbReference type="InterPro" id="IPR032834">
    <property type="entry name" value="NatK-like_C"/>
</dbReference>
<proteinExistence type="predicted"/>
<dbReference type="Pfam" id="PF14501">
    <property type="entry name" value="HATPase_c_5"/>
    <property type="match status" value="1"/>
</dbReference>
<keyword evidence="1" id="KW-0472">Membrane</keyword>
<reference evidence="3" key="2">
    <citation type="journal article" date="2021" name="PeerJ">
        <title>Extensive microbial diversity within the chicken gut microbiome revealed by metagenomics and culture.</title>
        <authorList>
            <person name="Gilroy R."/>
            <person name="Ravi A."/>
            <person name="Getino M."/>
            <person name="Pursley I."/>
            <person name="Horton D.L."/>
            <person name="Alikhan N.F."/>
            <person name="Baker D."/>
            <person name="Gharbi K."/>
            <person name="Hall N."/>
            <person name="Watson M."/>
            <person name="Adriaenssens E.M."/>
            <person name="Foster-Nyarko E."/>
            <person name="Jarju S."/>
            <person name="Secka A."/>
            <person name="Antonio M."/>
            <person name="Oren A."/>
            <person name="Chaudhuri R.R."/>
            <person name="La Ragione R."/>
            <person name="Hildebrand F."/>
            <person name="Pallen M.J."/>
        </authorList>
    </citation>
    <scope>NUCLEOTIDE SEQUENCE</scope>
    <source>
        <strain evidence="3">CHK181-108</strain>
    </source>
</reference>
<feature type="transmembrane region" description="Helical" evidence="1">
    <location>
        <begin position="41"/>
        <end position="67"/>
    </location>
</feature>
<dbReference type="Proteomes" id="UP000824165">
    <property type="component" value="Unassembled WGS sequence"/>
</dbReference>
<accession>A0A9D1H1J3</accession>
<feature type="transmembrane region" description="Helical" evidence="1">
    <location>
        <begin position="142"/>
        <end position="163"/>
    </location>
</feature>
<feature type="transmembrane region" description="Helical" evidence="1">
    <location>
        <begin position="73"/>
        <end position="94"/>
    </location>
</feature>
<dbReference type="InterPro" id="IPR036890">
    <property type="entry name" value="HATPase_C_sf"/>
</dbReference>
<dbReference type="PANTHER" id="PTHR40448:SF1">
    <property type="entry name" value="TWO-COMPONENT SENSOR HISTIDINE KINASE"/>
    <property type="match status" value="1"/>
</dbReference>
<keyword evidence="1" id="KW-1133">Transmembrane helix</keyword>
<dbReference type="EMBL" id="DVLU01000011">
    <property type="protein sequence ID" value="HIT84563.1"/>
    <property type="molecule type" value="Genomic_DNA"/>
</dbReference>
<evidence type="ECO:0000256" key="1">
    <source>
        <dbReference type="SAM" id="Phobius"/>
    </source>
</evidence>
<protein>
    <submittedName>
        <fullName evidence="3">Sensor histidine kinase</fullName>
    </submittedName>
</protein>
<dbReference type="CDD" id="cd16935">
    <property type="entry name" value="HATPase_AgrC-ComD-like"/>
    <property type="match status" value="1"/>
</dbReference>
<dbReference type="AlphaFoldDB" id="A0A9D1H1J3"/>
<sequence>MNITIDLVRLFAGFFLQIFPSAYLCTLPFKGNMRTRHPQALTYSIIIGMALIFSIAGTAAKCFYGVSDTTFNISNTVFMILFAVCVIYFCVIVKAPAAKKLFVICFVAIFAFFISLVTSVIWDRFGVRLFGPGYIDDDPYSVGYTVFLLLFTSVVFPLAYYITKKYVIPMLEVLDNTELAYVAAMSVLMLLLLSFGFAVTRTELIEASASVFICLVLCIAVGSVYTVSFIFVRKLKEQQQLRIDVLRAEHTNNMAQEQYKHICENIESQRQLRHNFRQQLITLRGLCDEQPEKVQEYLAEYINHIPEYSITPVCTNAVLNSIISYYKSTAETEGFTFKCNVKLPAVMNVPDYDLVTILGNLLENALDAGRLLPKDKRLIIVNIGYSHKMLGITVDNSFDGTLLTENGNFISTKHDHDALGLKSVKNIADKYNGSASFESRGGMFYSAVMLTNNSRQ</sequence>
<comment type="caution">
    <text evidence="3">The sequence shown here is derived from an EMBL/GenBank/DDBJ whole genome shotgun (WGS) entry which is preliminary data.</text>
</comment>
<gene>
    <name evidence="3" type="ORF">IAA60_01525</name>
</gene>
<reference evidence="3" key="1">
    <citation type="submission" date="2020-10" db="EMBL/GenBank/DDBJ databases">
        <authorList>
            <person name="Gilroy R."/>
        </authorList>
    </citation>
    <scope>NUCLEOTIDE SEQUENCE</scope>
    <source>
        <strain evidence="3">CHK181-108</strain>
    </source>
</reference>